<name>A0AAJ0CU14_9HYPO</name>
<feature type="signal peptide" evidence="4">
    <location>
        <begin position="1"/>
        <end position="20"/>
    </location>
</feature>
<dbReference type="Pfam" id="PF00135">
    <property type="entry name" value="COesterase"/>
    <property type="match status" value="1"/>
</dbReference>
<dbReference type="PROSITE" id="PS00122">
    <property type="entry name" value="CARBOXYLESTERASE_B_1"/>
    <property type="match status" value="1"/>
</dbReference>
<dbReference type="InterPro" id="IPR019826">
    <property type="entry name" value="Carboxylesterase_B_AS"/>
</dbReference>
<evidence type="ECO:0000256" key="4">
    <source>
        <dbReference type="RuleBase" id="RU361235"/>
    </source>
</evidence>
<comment type="caution">
    <text evidence="6">The sequence shown here is derived from an EMBL/GenBank/DDBJ whole genome shotgun (WGS) entry which is preliminary data.</text>
</comment>
<dbReference type="SUPFAM" id="SSF53474">
    <property type="entry name" value="alpha/beta-Hydrolases"/>
    <property type="match status" value="1"/>
</dbReference>
<evidence type="ECO:0000256" key="3">
    <source>
        <dbReference type="ARBA" id="ARBA00023157"/>
    </source>
</evidence>
<keyword evidence="4" id="KW-0732">Signal</keyword>
<keyword evidence="7" id="KW-1185">Reference proteome</keyword>
<dbReference type="InterPro" id="IPR050654">
    <property type="entry name" value="AChE-related_enzymes"/>
</dbReference>
<evidence type="ECO:0000313" key="7">
    <source>
        <dbReference type="Proteomes" id="UP001251528"/>
    </source>
</evidence>
<dbReference type="InterPro" id="IPR019819">
    <property type="entry name" value="Carboxylesterase_B_CS"/>
</dbReference>
<dbReference type="EC" id="3.1.1.-" evidence="4"/>
<accession>A0AAJ0CU14</accession>
<evidence type="ECO:0000313" key="6">
    <source>
        <dbReference type="EMBL" id="KAK2601881.1"/>
    </source>
</evidence>
<gene>
    <name evidence="6" type="ORF">QQS21_004568</name>
</gene>
<dbReference type="Gene3D" id="3.40.50.1820">
    <property type="entry name" value="alpha/beta hydrolase"/>
    <property type="match status" value="1"/>
</dbReference>
<feature type="chain" id="PRO_5042315904" description="Carboxylic ester hydrolase" evidence="4">
    <location>
        <begin position="21"/>
        <end position="544"/>
    </location>
</feature>
<feature type="domain" description="Carboxylesterase type B" evidence="5">
    <location>
        <begin position="32"/>
        <end position="488"/>
    </location>
</feature>
<dbReference type="EMBL" id="JASWJB010000068">
    <property type="protein sequence ID" value="KAK2601881.1"/>
    <property type="molecule type" value="Genomic_DNA"/>
</dbReference>
<keyword evidence="2 4" id="KW-0378">Hydrolase</keyword>
<evidence type="ECO:0000259" key="5">
    <source>
        <dbReference type="Pfam" id="PF00135"/>
    </source>
</evidence>
<sequence length="544" mass="57890">MAPFPTFVAVILSSILPVFCTPVSVSLSRGSNPSVTIDCGTIVGTTAPFSSAGNVAQFLGVRFAQPPVRFAPPQPAQPWSGVYDASRYKPTCIQQFSYPEDARNNAIKWFNTPPPPGGESEDCLFLNVYAPGDASVGDNKAVMVWFYGGGFVFGSGAIPSYDGSSLAANQDVIVVTFNYRTNVFGFPGSPEIPKTQQNLGLLDQRLALDWVQRNIAAFGGDPQRVTIFGQSAGSGSVDTLITAPPEPVPFAAAIMESGVGTVSLPQEKSATSWQRLVVAAKCPPTNALACIRALPASQIKDMIEHKALDWFPIHDGGVTFADRPRVDRLRSRRENSRVARVPILIGSTANDAGVAVYGRLDVKKVLSAILPEGTPLGFITTLLAAYPVGSPGLLDTNAQLARILTELAFQCPSAIVAEDSRAVGIPSWRYFFNASFANSELYPGSGAYHSSEIKPVFGTYPRDGATPFNAQLSVVMQKAWADFAKNPTQGPGWASVPEVAVLGGGATPGLDDVGRQAVTVIRSDQIDQRCPLFKVIYDLASSLP</sequence>
<protein>
    <recommendedName>
        <fullName evidence="4">Carboxylic ester hydrolase</fullName>
        <ecNumber evidence="4">3.1.1.-</ecNumber>
    </recommendedName>
</protein>
<dbReference type="Proteomes" id="UP001251528">
    <property type="component" value="Unassembled WGS sequence"/>
</dbReference>
<dbReference type="GO" id="GO:0004104">
    <property type="term" value="F:cholinesterase activity"/>
    <property type="evidence" value="ECO:0007669"/>
    <property type="project" value="InterPro"/>
</dbReference>
<dbReference type="InterPro" id="IPR000997">
    <property type="entry name" value="Cholinesterase"/>
</dbReference>
<comment type="similarity">
    <text evidence="1 4">Belongs to the type-B carboxylesterase/lipase family.</text>
</comment>
<organism evidence="6 7">
    <name type="scientific">Conoideocrella luteorostrata</name>
    <dbReference type="NCBI Taxonomy" id="1105319"/>
    <lineage>
        <taxon>Eukaryota</taxon>
        <taxon>Fungi</taxon>
        <taxon>Dikarya</taxon>
        <taxon>Ascomycota</taxon>
        <taxon>Pezizomycotina</taxon>
        <taxon>Sordariomycetes</taxon>
        <taxon>Hypocreomycetidae</taxon>
        <taxon>Hypocreales</taxon>
        <taxon>Clavicipitaceae</taxon>
        <taxon>Conoideocrella</taxon>
    </lineage>
</organism>
<evidence type="ECO:0000256" key="2">
    <source>
        <dbReference type="ARBA" id="ARBA00022801"/>
    </source>
</evidence>
<dbReference type="AlphaFoldDB" id="A0AAJ0CU14"/>
<dbReference type="InterPro" id="IPR029058">
    <property type="entry name" value="AB_hydrolase_fold"/>
</dbReference>
<dbReference type="PROSITE" id="PS00941">
    <property type="entry name" value="CARBOXYLESTERASE_B_2"/>
    <property type="match status" value="1"/>
</dbReference>
<proteinExistence type="inferred from homology"/>
<dbReference type="PRINTS" id="PR00878">
    <property type="entry name" value="CHOLNESTRASE"/>
</dbReference>
<reference evidence="6" key="1">
    <citation type="submission" date="2023-06" db="EMBL/GenBank/DDBJ databases">
        <title>Conoideocrella luteorostrata (Hypocreales: Clavicipitaceae), a potential biocontrol fungus for elongate hemlock scale in United States Christmas tree production areas.</title>
        <authorList>
            <person name="Barrett H."/>
            <person name="Lovett B."/>
            <person name="Macias A.M."/>
            <person name="Stajich J.E."/>
            <person name="Kasson M.T."/>
        </authorList>
    </citation>
    <scope>NUCLEOTIDE SEQUENCE</scope>
    <source>
        <strain evidence="6">ARSEF 14590</strain>
    </source>
</reference>
<dbReference type="PANTHER" id="PTHR43918:SF4">
    <property type="entry name" value="CARBOXYLIC ESTER HYDROLASE"/>
    <property type="match status" value="1"/>
</dbReference>
<keyword evidence="3" id="KW-1015">Disulfide bond</keyword>
<dbReference type="PANTHER" id="PTHR43918">
    <property type="entry name" value="ACETYLCHOLINESTERASE"/>
    <property type="match status" value="1"/>
</dbReference>
<dbReference type="InterPro" id="IPR002018">
    <property type="entry name" value="CarbesteraseB"/>
</dbReference>
<evidence type="ECO:0000256" key="1">
    <source>
        <dbReference type="ARBA" id="ARBA00005964"/>
    </source>
</evidence>